<evidence type="ECO:0000313" key="4">
    <source>
        <dbReference type="Proteomes" id="UP000289238"/>
    </source>
</evidence>
<proteinExistence type="predicted"/>
<organism evidence="3 4">
    <name type="scientific">Leeuwenhoekiella aequorea</name>
    <dbReference type="NCBI Taxonomy" id="283736"/>
    <lineage>
        <taxon>Bacteria</taxon>
        <taxon>Pseudomonadati</taxon>
        <taxon>Bacteroidota</taxon>
        <taxon>Flavobacteriia</taxon>
        <taxon>Flavobacteriales</taxon>
        <taxon>Flavobacteriaceae</taxon>
        <taxon>Leeuwenhoekiella</taxon>
    </lineage>
</organism>
<dbReference type="OrthoDB" id="9798761at2"/>
<accession>A0A4Q0P641</accession>
<feature type="domain" description="GmrSD restriction endonucleases C-terminal" evidence="2">
    <location>
        <begin position="521"/>
        <end position="626"/>
    </location>
</feature>
<dbReference type="RefSeq" id="WP_128757835.1">
    <property type="nucleotide sequence ID" value="NZ_QOVM01000004.1"/>
</dbReference>
<dbReference type="Proteomes" id="UP000289238">
    <property type="component" value="Unassembled WGS sequence"/>
</dbReference>
<keyword evidence="4" id="KW-1185">Reference proteome</keyword>
<comment type="caution">
    <text evidence="3">The sequence shown here is derived from an EMBL/GenBank/DDBJ whole genome shotgun (WGS) entry which is preliminary data.</text>
</comment>
<dbReference type="AlphaFoldDB" id="A0A4Q0P641"/>
<protein>
    <recommendedName>
        <fullName evidence="5">DUF262 domain-containing protein</fullName>
    </recommendedName>
</protein>
<dbReference type="PANTHER" id="PTHR35149">
    <property type="entry name" value="SLL5132 PROTEIN"/>
    <property type="match status" value="1"/>
</dbReference>
<name>A0A4Q0P641_9FLAO</name>
<feature type="domain" description="GmrSD restriction endonucleases N-terminal" evidence="1">
    <location>
        <begin position="10"/>
        <end position="216"/>
    </location>
</feature>
<evidence type="ECO:0000259" key="2">
    <source>
        <dbReference type="Pfam" id="PF07510"/>
    </source>
</evidence>
<gene>
    <name evidence="3" type="ORF">DSM00_1985</name>
</gene>
<dbReference type="EMBL" id="QOVM01000004">
    <property type="protein sequence ID" value="RXG21921.1"/>
    <property type="molecule type" value="Genomic_DNA"/>
</dbReference>
<dbReference type="Pfam" id="PF07510">
    <property type="entry name" value="GmrSD_C"/>
    <property type="match status" value="1"/>
</dbReference>
<dbReference type="PANTHER" id="PTHR35149:SF1">
    <property type="entry name" value="DUF5655 DOMAIN-CONTAINING PROTEIN"/>
    <property type="match status" value="1"/>
</dbReference>
<evidence type="ECO:0008006" key="5">
    <source>
        <dbReference type="Google" id="ProtNLM"/>
    </source>
</evidence>
<dbReference type="InterPro" id="IPR004919">
    <property type="entry name" value="GmrSD_N"/>
</dbReference>
<dbReference type="InterPro" id="IPR011089">
    <property type="entry name" value="GmrSD_C"/>
</dbReference>
<reference evidence="3 4" key="1">
    <citation type="submission" date="2018-07" db="EMBL/GenBank/DDBJ databases">
        <title>Leeuwenhoekiella genomics.</title>
        <authorList>
            <person name="Tahon G."/>
            <person name="Willems A."/>
        </authorList>
    </citation>
    <scope>NUCLEOTIDE SEQUENCE [LARGE SCALE GENOMIC DNA]</scope>
    <source>
        <strain evidence="3 4">LMG 22550</strain>
    </source>
</reference>
<dbReference type="Pfam" id="PF03235">
    <property type="entry name" value="GmrSD_N"/>
    <property type="match status" value="1"/>
</dbReference>
<evidence type="ECO:0000313" key="3">
    <source>
        <dbReference type="EMBL" id="RXG21921.1"/>
    </source>
</evidence>
<evidence type="ECO:0000259" key="1">
    <source>
        <dbReference type="Pfam" id="PF03235"/>
    </source>
</evidence>
<sequence>MHKEIPSFSIQSLFENNDTYVIPIYQRNYTWGLGEITQLIQDISDYAFDEDKSRTSYYIGTLVVYERHLDGEIIYETIDGQQRLTTLNILLNAIHRIFYKAIEDKIKYKLNLSFDSRKKSTETLMVISNHQGDQVSFIANKDYNTNIKQRYFDAEKVLRRFLDSSDKIEKFYSYFTKNVRLVRVAVPENTDLNHYFEIMNNRGEQLEKHEVLKANMLERLKNEKNLLNAFDKVWEACSDMERYLQYGFTTSQRDSIFEKGDWNTLKIKSLQELAECLSANSNDMGNNCLPLQEIIGFKGIFEHNTDENDDAPERFNSVISFSNFLLHVLRIQTKTDIPLDDKRLIDVFNTYLKGDDIENQIQFVKDFGFNLLKAKHLFDQFVIKREFIRERDQWSLKKLKWYSGNKVSYVNSFDDELLNKDLIMLLAMFHVSTPTLVYKHWLNACLFYLFYNNDFTVQEYKTYLQNLAQAYLFDRYIAQGDPLDYFKMIYENKAISQNKLNSTYELRILDKGTDVENFVFNYLDYILWKENVNGSSSFEFTFRSSVEHYYPQNPISKEHKIDKSIYDLFGNLCLISSSKNSRLSNHLPSAKKGYYTKVGADSLKQQMMMDDLDDWGETEIRSHTLLMKSKLENFDYA</sequence>